<dbReference type="Pfam" id="PF12449">
    <property type="entry name" value="DUF3684"/>
    <property type="match status" value="1"/>
</dbReference>
<dbReference type="InterPro" id="IPR022155">
    <property type="entry name" value="DUF3684"/>
</dbReference>
<keyword evidence="1" id="KW-0175">Coiled coil</keyword>
<dbReference type="PANTHER" id="PTHR47839:SF1">
    <property type="entry name" value="DOMAIN PROTEIN, PUTATIVE (AFU_ORTHOLOGUE AFUA_6G04830)-RELATED"/>
    <property type="match status" value="1"/>
</dbReference>
<evidence type="ECO:0000256" key="1">
    <source>
        <dbReference type="SAM" id="Coils"/>
    </source>
</evidence>
<sequence length="1710" mass="190370">MQAAKEALRLNGAEEKVEVNQRHLIDKILARYSAENTIFRELLQNSNDAGATAAEIHFKTTQQKPSLNSATPPDTPKPLPAVSHSSSTSSSFFGSLVSSFVNTTTQLVALAPPLIPAAKKQPLPIVSQVVYKNNGRPFLPDDWARLRKIAEGNPDETKIGFFGVDLREQIEIPNIAEFGRFLANSLAFTKNLKKVEVFVDDQRVILLDKKVSEPRPLAFPKGIYNLASPNGIFDLKSISVSKIQLDLSAFLDYDYDSTKVGNSTDFTIYMRIATASVGVRLSSSLSKEMERTTKKKAPTITDFHIQFSNYDEYESSTAARAGKGGIFSDLIPGPKDQGKVFIGFPTHQTTGFSIHLAAHLIPTVERENIDFVDRNLNIWNQDLLTVSGLLSRILFDDEMSSISELFSGGTIDDITRLWLYNRASHALCSFTSKPSTPSHIVGRLNQMFFFKGSTKTMNMISTKGVLPLSDVRLPDSAMKGFIKDIPIVPSETLTLCSDLIRELQNNKLIQTIGLADVLKEVSKRTLATEEVIELLKWWRQYKRSNAVSVSDSTLLFQSLILIDPTAASEKAPVRMADLKYHVNIKVIAPGLPLPESVLPVEISKHFSKQDLEDTIGFITELSIPQWLAFVVTVPEFKSSSEFVEKVLATTSRQYLNLNREAQTTVCITLSAHECIPTKQGLKKARDTYFKSVTLFDDLPVIALESPRLVSDAFLKALGVRDYVDLAVVFARLQDLKWDSDHVQLVKYLTSVQDKLTGPEIGRLKMTNVFTKEELSLGVLEAEKKDGAVASTVKKQRFKAGDLYAPNDAIRALGLPILDWPGKVKWRSTSDEAKFMSKLGLKTIIPWEELVENAAKCETNELRFKFLEYFIDNWKTVYAQTYSPTAVKHAFLPSDQPETKLYKPHEIFASPTVAIVGFPFLHRSLQSHAEKFGVRDHPNGAILLNVLRTTPPTIENAVKVFSYYAGRQSEFSSTDWNVLRTLKFVPITAPKDSPANTGGLVWIEPTKVYFGSKNSSTYQDLFTHIDFGEISNAFLRACGVKDEPTPQELTEQLVRNPQSFMNQLGFAKYLQVLRTIAANYYQLRSNRSLVSEMRESAFLVGVKSEQRSGDGEDDNLQYQLAKAKEIYIMDDTVLGQLFTPLGCPIETLLEEMYNDLGSQWLTTQVSEVTTPQGRTISTDRTRKLQMLINERALLLLYDGQQVRASKDIVTGSEEALKNMEVMEVPEIIIQRSFQGVSKKQSTTCCLMMEKNTRKYYLLIKGNEAEVDYFDVAQALGKVIFRKSRLNDALLLSSLLSTSLVNLKRKGFPVDRILNLQEGKLKAAKEAAANRVKLLEEEEQKTERKVTEVKKTPLSPEQVAISSTLQSLFPDVEPNFLQSQIESEKGNPSAIEAISNKLLDFDYPKSVVPKANDGSSSLQQSSNSKVGKSDEELSKSANKIADAVKGGFIGNLWERATGSSFGNGANLKNPEKQKLIESPNTQPSQSSQHASNNNDSIVKSPGVGGAGGGELRPVEEISPQFTENLKKQLSSSINTVKQSYDKEFRANIPNEPEPQAQVPARHSGATCKPLLDSDLILSERLLNEIPFYIDKNSLTQAQAIVSANRTALMRFVDILKLLAAVFGLQNKAFNIYWDASGGTVAFNRLHYKDGAAPGIRNESVDAVYYWFLTACHELAHNFVSQHDANHEFYFSGYAENYLGPLNRSLKLAGLDP</sequence>
<feature type="compositionally biased region" description="Polar residues" evidence="2">
    <location>
        <begin position="1476"/>
        <end position="1495"/>
    </location>
</feature>
<dbReference type="EMBL" id="JADGJH010000193">
    <property type="protein sequence ID" value="KAJ3134361.1"/>
    <property type="molecule type" value="Genomic_DNA"/>
</dbReference>
<organism evidence="3 4">
    <name type="scientific">Physocladia obscura</name>
    <dbReference type="NCBI Taxonomy" id="109957"/>
    <lineage>
        <taxon>Eukaryota</taxon>
        <taxon>Fungi</taxon>
        <taxon>Fungi incertae sedis</taxon>
        <taxon>Chytridiomycota</taxon>
        <taxon>Chytridiomycota incertae sedis</taxon>
        <taxon>Chytridiomycetes</taxon>
        <taxon>Chytridiales</taxon>
        <taxon>Chytriomycetaceae</taxon>
        <taxon>Physocladia</taxon>
    </lineage>
</organism>
<feature type="compositionally biased region" description="Low complexity" evidence="2">
    <location>
        <begin position="1413"/>
        <end position="1422"/>
    </location>
</feature>
<feature type="region of interest" description="Disordered" evidence="2">
    <location>
        <begin position="1407"/>
        <end position="1429"/>
    </location>
</feature>
<dbReference type="PANTHER" id="PTHR47839">
    <property type="entry name" value="DOMAIN PROTEIN, PUTATIVE (AFU_ORTHOLOGUE AFUA_6G04830)-RELATED"/>
    <property type="match status" value="1"/>
</dbReference>
<gene>
    <name evidence="3" type="ORF">HK100_003665</name>
</gene>
<evidence type="ECO:0000313" key="3">
    <source>
        <dbReference type="EMBL" id="KAJ3134361.1"/>
    </source>
</evidence>
<dbReference type="Proteomes" id="UP001211907">
    <property type="component" value="Unassembled WGS sequence"/>
</dbReference>
<dbReference type="SUPFAM" id="SSF55874">
    <property type="entry name" value="ATPase domain of HSP90 chaperone/DNA topoisomerase II/histidine kinase"/>
    <property type="match status" value="1"/>
</dbReference>
<evidence type="ECO:0000313" key="4">
    <source>
        <dbReference type="Proteomes" id="UP001211907"/>
    </source>
</evidence>
<feature type="compositionally biased region" description="Polar residues" evidence="2">
    <location>
        <begin position="60"/>
        <end position="72"/>
    </location>
</feature>
<evidence type="ECO:0000256" key="2">
    <source>
        <dbReference type="SAM" id="MobiDB-lite"/>
    </source>
</evidence>
<name>A0AAD5T6R6_9FUNG</name>
<accession>A0AAD5T6R6</accession>
<reference evidence="3" key="1">
    <citation type="submission" date="2020-05" db="EMBL/GenBank/DDBJ databases">
        <title>Phylogenomic resolution of chytrid fungi.</title>
        <authorList>
            <person name="Stajich J.E."/>
            <person name="Amses K."/>
            <person name="Simmons R."/>
            <person name="Seto K."/>
            <person name="Myers J."/>
            <person name="Bonds A."/>
            <person name="Quandt C.A."/>
            <person name="Barry K."/>
            <person name="Liu P."/>
            <person name="Grigoriev I."/>
            <person name="Longcore J.E."/>
            <person name="James T.Y."/>
        </authorList>
    </citation>
    <scope>NUCLEOTIDE SEQUENCE</scope>
    <source>
        <strain evidence="3">JEL0513</strain>
    </source>
</reference>
<feature type="coiled-coil region" evidence="1">
    <location>
        <begin position="1316"/>
        <end position="1350"/>
    </location>
</feature>
<protein>
    <submittedName>
        <fullName evidence="3">Uncharacterized protein</fullName>
    </submittedName>
</protein>
<dbReference type="InterPro" id="IPR036890">
    <property type="entry name" value="HATPase_C_sf"/>
</dbReference>
<comment type="caution">
    <text evidence="3">The sequence shown here is derived from an EMBL/GenBank/DDBJ whole genome shotgun (WGS) entry which is preliminary data.</text>
</comment>
<feature type="region of interest" description="Disordered" evidence="2">
    <location>
        <begin position="1474"/>
        <end position="1511"/>
    </location>
</feature>
<keyword evidence="4" id="KW-1185">Reference proteome</keyword>
<proteinExistence type="predicted"/>
<feature type="region of interest" description="Disordered" evidence="2">
    <location>
        <begin position="60"/>
        <end position="84"/>
    </location>
</feature>